<reference evidence="2 3" key="1">
    <citation type="journal article" date="2023" name="Mol. Ecol. Resour.">
        <title>Chromosome-level genome assembly of a triploid poplar Populus alba 'Berolinensis'.</title>
        <authorList>
            <person name="Chen S."/>
            <person name="Yu Y."/>
            <person name="Wang X."/>
            <person name="Wang S."/>
            <person name="Zhang T."/>
            <person name="Zhou Y."/>
            <person name="He R."/>
            <person name="Meng N."/>
            <person name="Wang Y."/>
            <person name="Liu W."/>
            <person name="Liu Z."/>
            <person name="Liu J."/>
            <person name="Guo Q."/>
            <person name="Huang H."/>
            <person name="Sederoff R.R."/>
            <person name="Wang G."/>
            <person name="Qu G."/>
            <person name="Chen S."/>
        </authorList>
    </citation>
    <scope>NUCLEOTIDE SEQUENCE [LARGE SCALE GENOMIC DNA]</scope>
    <source>
        <strain evidence="2">SC-2020</strain>
    </source>
</reference>
<sequence>MPGFKRTAPAHKHQAQPNRLGSNVVPRTQGRCKELGARDTHTYKGLALGSNTCF</sequence>
<evidence type="ECO:0000256" key="1">
    <source>
        <dbReference type="SAM" id="MobiDB-lite"/>
    </source>
</evidence>
<name>A0AAD6PRB4_9ROSI</name>
<protein>
    <submittedName>
        <fullName evidence="2">Uncharacterized protein</fullName>
    </submittedName>
</protein>
<dbReference type="EMBL" id="JAQIZT010000018">
    <property type="protein sequence ID" value="KAJ6958421.1"/>
    <property type="molecule type" value="Genomic_DNA"/>
</dbReference>
<evidence type="ECO:0000313" key="2">
    <source>
        <dbReference type="EMBL" id="KAJ6958421.1"/>
    </source>
</evidence>
<proteinExistence type="predicted"/>
<evidence type="ECO:0000313" key="3">
    <source>
        <dbReference type="Proteomes" id="UP001164929"/>
    </source>
</evidence>
<feature type="region of interest" description="Disordered" evidence="1">
    <location>
        <begin position="1"/>
        <end position="27"/>
    </location>
</feature>
<organism evidence="2 3">
    <name type="scientific">Populus alba x Populus x berolinensis</name>
    <dbReference type="NCBI Taxonomy" id="444605"/>
    <lineage>
        <taxon>Eukaryota</taxon>
        <taxon>Viridiplantae</taxon>
        <taxon>Streptophyta</taxon>
        <taxon>Embryophyta</taxon>
        <taxon>Tracheophyta</taxon>
        <taxon>Spermatophyta</taxon>
        <taxon>Magnoliopsida</taxon>
        <taxon>eudicotyledons</taxon>
        <taxon>Gunneridae</taxon>
        <taxon>Pentapetalae</taxon>
        <taxon>rosids</taxon>
        <taxon>fabids</taxon>
        <taxon>Malpighiales</taxon>
        <taxon>Salicaceae</taxon>
        <taxon>Saliceae</taxon>
        <taxon>Populus</taxon>
    </lineage>
</organism>
<dbReference type="AlphaFoldDB" id="A0AAD6PRB4"/>
<dbReference type="Proteomes" id="UP001164929">
    <property type="component" value="Chromosome 18"/>
</dbReference>
<accession>A0AAD6PRB4</accession>
<comment type="caution">
    <text evidence="2">The sequence shown here is derived from an EMBL/GenBank/DDBJ whole genome shotgun (WGS) entry which is preliminary data.</text>
</comment>
<keyword evidence="3" id="KW-1185">Reference proteome</keyword>
<gene>
    <name evidence="2" type="ORF">NC653_040156</name>
</gene>